<feature type="chain" id="PRO_5002413831" description="Transporter" evidence="1">
    <location>
        <begin position="23"/>
        <end position="275"/>
    </location>
</feature>
<gene>
    <name evidence="2" type="ORF">CL55_00016660</name>
</gene>
<dbReference type="EMBL" id="CP007501">
    <property type="protein sequence ID" value="AKD25999.1"/>
    <property type="molecule type" value="Genomic_DNA"/>
</dbReference>
<organism evidence="2 3">
    <name type="scientific">Polynucleobacter duraquae</name>
    <dbReference type="NCBI Taxonomy" id="1835254"/>
    <lineage>
        <taxon>Bacteria</taxon>
        <taxon>Pseudomonadati</taxon>
        <taxon>Pseudomonadota</taxon>
        <taxon>Betaproteobacteria</taxon>
        <taxon>Burkholderiales</taxon>
        <taxon>Burkholderiaceae</taxon>
        <taxon>Polynucleobacter</taxon>
    </lineage>
</organism>
<dbReference type="Proteomes" id="UP000061135">
    <property type="component" value="Chromosome"/>
</dbReference>
<reference evidence="2 3" key="1">
    <citation type="submission" date="2014-03" db="EMBL/GenBank/DDBJ databases">
        <title>Genome of Polynucleobacter strain MWH-MoK4.</title>
        <authorList>
            <person name="Hahn M.W."/>
        </authorList>
    </citation>
    <scope>NUCLEOTIDE SEQUENCE [LARGE SCALE GENOMIC DNA]</scope>
    <source>
        <strain evidence="2 3">MWH-MoK4</strain>
    </source>
</reference>
<evidence type="ECO:0000313" key="2">
    <source>
        <dbReference type="EMBL" id="AKD25999.1"/>
    </source>
</evidence>
<keyword evidence="1" id="KW-0732">Signal</keyword>
<evidence type="ECO:0000256" key="1">
    <source>
        <dbReference type="SAM" id="SignalP"/>
    </source>
</evidence>
<dbReference type="KEGG" id="pdq:CL55_00016660"/>
<dbReference type="STRING" id="1835254.CL55_00016660"/>
<dbReference type="RefSeq" id="WP_046330685.1">
    <property type="nucleotide sequence ID" value="NZ_CP007501.1"/>
</dbReference>
<evidence type="ECO:0000313" key="3">
    <source>
        <dbReference type="Proteomes" id="UP000061135"/>
    </source>
</evidence>
<evidence type="ECO:0008006" key="4">
    <source>
        <dbReference type="Google" id="ProtNLM"/>
    </source>
</evidence>
<dbReference type="HOGENOM" id="CLU_072059_2_0_4"/>
<accession>A0A0E3V1B8</accession>
<name>A0A0E3V1B8_9BURK</name>
<dbReference type="OrthoDB" id="9809066at2"/>
<proteinExistence type="predicted"/>
<sequence>MKLFKRILVISVTAALSSLVSAQGSASDGGTDKVDIAKKLANPIADMISVPLQYEFSRGVGKTQGGSQQTLLFQPVMPFNLGGGDTFIVRPIVAGVREVSVQAANGQSFSGYGIASVTIESFYAPNTNSSWIWGIGPYAVSPSGNSGKFGSQQTGAGVTGVVLNRQGPWTYGLLGYQSWNMGGNPAFGTQNNLYGQPFIAFTTKNAFTYTVNMEAQYNYDTHRTSNPLYAGVSRLMVFDGVPLQLGAGPMYYVSNTPGGPSGWGARATATLVILK</sequence>
<dbReference type="PATRIC" id="fig|576611.7.peg.1692"/>
<keyword evidence="3" id="KW-1185">Reference proteome</keyword>
<feature type="signal peptide" evidence="1">
    <location>
        <begin position="1"/>
        <end position="22"/>
    </location>
</feature>
<dbReference type="AlphaFoldDB" id="A0A0E3V1B8"/>
<protein>
    <recommendedName>
        <fullName evidence="4">Transporter</fullName>
    </recommendedName>
</protein>